<dbReference type="EMBL" id="VJZA01000005">
    <property type="protein sequence ID" value="TVT24714.1"/>
    <property type="molecule type" value="Genomic_DNA"/>
</dbReference>
<dbReference type="FunFam" id="3.40.50.800:FF:000001">
    <property type="entry name" value="Threonine--tRNA ligase"/>
    <property type="match status" value="1"/>
</dbReference>
<dbReference type="AlphaFoldDB" id="A0A558AKC1"/>
<dbReference type="SUPFAM" id="SSF52954">
    <property type="entry name" value="Class II aaRS ABD-related"/>
    <property type="match status" value="1"/>
</dbReference>
<keyword evidence="18" id="KW-1185">Reference proteome</keyword>
<evidence type="ECO:0000256" key="12">
    <source>
        <dbReference type="ARBA" id="ARBA00023146"/>
    </source>
</evidence>
<dbReference type="InterPro" id="IPR012947">
    <property type="entry name" value="tRNA_SAD"/>
</dbReference>
<dbReference type="HAMAP" id="MF_00184">
    <property type="entry name" value="Thr_tRNA_synth"/>
    <property type="match status" value="1"/>
</dbReference>
<keyword evidence="12 14" id="KW-0030">Aminoacyl-tRNA synthetase</keyword>
<dbReference type="PROSITE" id="PS51880">
    <property type="entry name" value="TGS"/>
    <property type="match status" value="1"/>
</dbReference>
<dbReference type="InterPro" id="IPR004154">
    <property type="entry name" value="Anticodon-bd"/>
</dbReference>
<keyword evidence="6 14" id="KW-0479">Metal-binding</keyword>
<dbReference type="NCBIfam" id="TIGR00418">
    <property type="entry name" value="thrS"/>
    <property type="match status" value="1"/>
</dbReference>
<evidence type="ECO:0000313" key="17">
    <source>
        <dbReference type="EMBL" id="TVT24714.1"/>
    </source>
</evidence>
<dbReference type="GO" id="GO:0004829">
    <property type="term" value="F:threonine-tRNA ligase activity"/>
    <property type="evidence" value="ECO:0007669"/>
    <property type="project" value="UniProtKB-UniRule"/>
</dbReference>
<dbReference type="FunFam" id="3.30.930.10:FF:000019">
    <property type="entry name" value="Threonine--tRNA ligase"/>
    <property type="match status" value="1"/>
</dbReference>
<evidence type="ECO:0000256" key="11">
    <source>
        <dbReference type="ARBA" id="ARBA00022917"/>
    </source>
</evidence>
<dbReference type="SMART" id="SM00863">
    <property type="entry name" value="tRNA_SAD"/>
    <property type="match status" value="1"/>
</dbReference>
<dbReference type="GO" id="GO:0006435">
    <property type="term" value="P:threonyl-tRNA aminoacylation"/>
    <property type="evidence" value="ECO:0007669"/>
    <property type="project" value="UniProtKB-UniRule"/>
</dbReference>
<dbReference type="InterPro" id="IPR018163">
    <property type="entry name" value="Thr/Ala-tRNA-synth_IIc_edit"/>
</dbReference>
<proteinExistence type="inferred from homology"/>
<dbReference type="InterPro" id="IPR002320">
    <property type="entry name" value="Thr-tRNA-ligase_IIa"/>
</dbReference>
<dbReference type="PANTHER" id="PTHR11451:SF44">
    <property type="entry name" value="THREONINE--TRNA LIGASE, CHLOROPLASTIC_MITOCHONDRIAL 2"/>
    <property type="match status" value="1"/>
</dbReference>
<feature type="binding site" evidence="14">
    <location>
        <position position="542"/>
    </location>
    <ligand>
        <name>Zn(2+)</name>
        <dbReference type="ChEBI" id="CHEBI:29105"/>
        <note>catalytic</note>
    </ligand>
</feature>
<organism evidence="17 18">
    <name type="scientific">Amycolatopsis acidiphila</name>
    <dbReference type="NCBI Taxonomy" id="715473"/>
    <lineage>
        <taxon>Bacteria</taxon>
        <taxon>Bacillati</taxon>
        <taxon>Actinomycetota</taxon>
        <taxon>Actinomycetes</taxon>
        <taxon>Pseudonocardiales</taxon>
        <taxon>Pseudonocardiaceae</taxon>
        <taxon>Amycolatopsis</taxon>
    </lineage>
</organism>
<evidence type="ECO:0000256" key="4">
    <source>
        <dbReference type="ARBA" id="ARBA00022555"/>
    </source>
</evidence>
<keyword evidence="7 14" id="KW-0547">Nucleotide-binding</keyword>
<dbReference type="PANTHER" id="PTHR11451">
    <property type="entry name" value="THREONINE-TRNA LIGASE"/>
    <property type="match status" value="1"/>
</dbReference>
<evidence type="ECO:0000256" key="13">
    <source>
        <dbReference type="ARBA" id="ARBA00049515"/>
    </source>
</evidence>
<evidence type="ECO:0000256" key="8">
    <source>
        <dbReference type="ARBA" id="ARBA00022833"/>
    </source>
</evidence>
<dbReference type="GO" id="GO:0005737">
    <property type="term" value="C:cytoplasm"/>
    <property type="evidence" value="ECO:0007669"/>
    <property type="project" value="UniProtKB-SubCell"/>
</dbReference>
<dbReference type="SUPFAM" id="SSF55186">
    <property type="entry name" value="ThrRS/AlaRS common domain"/>
    <property type="match status" value="1"/>
</dbReference>
<comment type="catalytic activity">
    <reaction evidence="13 14">
        <text>tRNA(Thr) + L-threonine + ATP = L-threonyl-tRNA(Thr) + AMP + diphosphate + H(+)</text>
        <dbReference type="Rhea" id="RHEA:24624"/>
        <dbReference type="Rhea" id="RHEA-COMP:9670"/>
        <dbReference type="Rhea" id="RHEA-COMP:9704"/>
        <dbReference type="ChEBI" id="CHEBI:15378"/>
        <dbReference type="ChEBI" id="CHEBI:30616"/>
        <dbReference type="ChEBI" id="CHEBI:33019"/>
        <dbReference type="ChEBI" id="CHEBI:57926"/>
        <dbReference type="ChEBI" id="CHEBI:78442"/>
        <dbReference type="ChEBI" id="CHEBI:78534"/>
        <dbReference type="ChEBI" id="CHEBI:456215"/>
        <dbReference type="EC" id="6.1.1.3"/>
    </reaction>
</comment>
<evidence type="ECO:0000259" key="15">
    <source>
        <dbReference type="PROSITE" id="PS50862"/>
    </source>
</evidence>
<accession>A0A558AKC1</accession>
<comment type="caution">
    <text evidence="14">Lacks conserved residue(s) required for the propagation of feature annotation.</text>
</comment>
<comment type="subcellular location">
    <subcellularLocation>
        <location evidence="1 14">Cytoplasm</location>
    </subcellularLocation>
</comment>
<dbReference type="InterPro" id="IPR004095">
    <property type="entry name" value="TGS"/>
</dbReference>
<dbReference type="GO" id="GO:0000049">
    <property type="term" value="F:tRNA binding"/>
    <property type="evidence" value="ECO:0007669"/>
    <property type="project" value="UniProtKB-KW"/>
</dbReference>
<dbReference type="Pfam" id="PF00587">
    <property type="entry name" value="tRNA-synt_2b"/>
    <property type="match status" value="1"/>
</dbReference>
<sequence>MNQPSSAAAAPAASVVVPAGTTAGTAVREAGLPTKGPDAVVVVRDPGGRLRDLAWAPEAETRVEVVAANTEDGRSVIRHSAAHVLAQAVQQQFPKARLGIGPPVRDGFYYDFGVDTPFTPEDLQALEKRMKQIIKGAQQFSRRVLESVEAAREELAEEPFKLELVDLKSDVDTVDTAEVMEVDSNPAGELTIYDNLDPRTKERVWSDLCRGPHVPTTKYIPAFKLTRVAAAYWRGDEKNPQLQRIYGTAWESQEAQDAYLEMLAEAERRDHRRLGAELDLFSFPDELGSGLPVFHPRGGIIRRELEAYSRQKHEEHGYEFVNTPHISKGTLFETSGHLPHYADGMFPPMQLEGADYYVKAMNCPMHNLIFRSRGRSYRELPLRLFEFGSVYRYEKSGVVHGLTRVRGMTQDDSHIYCTKEQMQGELRSLLSFVLDLLRDYGLDDFYLELSTRGDSDKFMGEPQEWEEATEALRVAAESSGLKLVPDPGGAAFYGPKISVQAKDAIGRSWQMSTIQLDFNQPKRFELSYQAADGTRQQPVMIHRALFGSIERFFGVLTEHYAGAFPAWLAPVQVVGIPIADEHADHLRGVQKALRAKGIRAEVDTGDDRMQKKIRNHTTQKVPFLLLAGGKDVEAGAVSFRFRDGGQLNSVPVADAVEAIAGWVARRENTSPTAEAFGAVLG</sequence>
<keyword evidence="5 14" id="KW-0436">Ligase</keyword>
<keyword evidence="4 14" id="KW-0820">tRNA-binding</keyword>
<evidence type="ECO:0000256" key="14">
    <source>
        <dbReference type="HAMAP-Rule" id="MF_00184"/>
    </source>
</evidence>
<dbReference type="SUPFAM" id="SSF55681">
    <property type="entry name" value="Class II aaRS and biotin synthetases"/>
    <property type="match status" value="1"/>
</dbReference>
<dbReference type="Pfam" id="PF07973">
    <property type="entry name" value="tRNA_SAD"/>
    <property type="match status" value="1"/>
</dbReference>
<name>A0A558AKC1_9PSEU</name>
<dbReference type="Gene3D" id="3.40.50.800">
    <property type="entry name" value="Anticodon-binding domain"/>
    <property type="match status" value="1"/>
</dbReference>
<dbReference type="CDD" id="cd00771">
    <property type="entry name" value="ThrRS_core"/>
    <property type="match status" value="1"/>
</dbReference>
<dbReference type="Pfam" id="PF03129">
    <property type="entry name" value="HGTP_anticodon"/>
    <property type="match status" value="1"/>
</dbReference>
<dbReference type="Gene3D" id="3.30.54.20">
    <property type="match status" value="1"/>
</dbReference>
<keyword evidence="9 14" id="KW-0067">ATP-binding</keyword>
<comment type="subunit">
    <text evidence="14">Homodimer.</text>
</comment>
<dbReference type="Proteomes" id="UP000318578">
    <property type="component" value="Unassembled WGS sequence"/>
</dbReference>
<keyword evidence="11 14" id="KW-0648">Protein biosynthesis</keyword>
<keyword evidence="8 14" id="KW-0862">Zinc</keyword>
<evidence type="ECO:0000256" key="7">
    <source>
        <dbReference type="ARBA" id="ARBA00022741"/>
    </source>
</evidence>
<evidence type="ECO:0000259" key="16">
    <source>
        <dbReference type="PROSITE" id="PS51880"/>
    </source>
</evidence>
<dbReference type="PRINTS" id="PR01047">
    <property type="entry name" value="TRNASYNTHTHR"/>
</dbReference>
<evidence type="ECO:0000256" key="9">
    <source>
        <dbReference type="ARBA" id="ARBA00022840"/>
    </source>
</evidence>
<feature type="binding site" evidence="14">
    <location>
        <position position="414"/>
    </location>
    <ligand>
        <name>Zn(2+)</name>
        <dbReference type="ChEBI" id="CHEBI:29105"/>
        <note>catalytic</note>
    </ligand>
</feature>
<dbReference type="Gene3D" id="3.30.980.10">
    <property type="entry name" value="Threonyl-trna Synthetase, Chain A, domain 2"/>
    <property type="match status" value="1"/>
</dbReference>
<dbReference type="CDD" id="cd00860">
    <property type="entry name" value="ThrRS_anticodon"/>
    <property type="match status" value="1"/>
</dbReference>
<comment type="cofactor">
    <cofactor evidence="14">
        <name>Zn(2+)</name>
        <dbReference type="ChEBI" id="CHEBI:29105"/>
    </cofactor>
    <text evidence="14">Binds 1 zinc ion per subunit.</text>
</comment>
<keyword evidence="3 14" id="KW-0963">Cytoplasm</keyword>
<evidence type="ECO:0000256" key="3">
    <source>
        <dbReference type="ARBA" id="ARBA00022490"/>
    </source>
</evidence>
<dbReference type="RefSeq" id="WP_144634204.1">
    <property type="nucleotide sequence ID" value="NZ_BNAX01000004.1"/>
</dbReference>
<dbReference type="FunFam" id="3.30.54.20:FF:000003">
    <property type="entry name" value="Threonine--tRNA ligase"/>
    <property type="match status" value="1"/>
</dbReference>
<evidence type="ECO:0000256" key="2">
    <source>
        <dbReference type="ARBA" id="ARBA00008226"/>
    </source>
</evidence>
<dbReference type="InterPro" id="IPR045864">
    <property type="entry name" value="aa-tRNA-synth_II/BPL/LPL"/>
</dbReference>
<gene>
    <name evidence="14" type="primary">thrS</name>
    <name evidence="17" type="ORF">FNH06_04855</name>
</gene>
<evidence type="ECO:0000256" key="1">
    <source>
        <dbReference type="ARBA" id="ARBA00004496"/>
    </source>
</evidence>
<dbReference type="GO" id="GO:0046872">
    <property type="term" value="F:metal ion binding"/>
    <property type="evidence" value="ECO:0007669"/>
    <property type="project" value="UniProtKB-KW"/>
</dbReference>
<protein>
    <recommendedName>
        <fullName evidence="14">Threonine--tRNA ligase</fullName>
        <ecNumber evidence="14">6.1.1.3</ecNumber>
    </recommendedName>
    <alternativeName>
        <fullName evidence="14">Threonyl-tRNA synthetase</fullName>
        <shortName evidence="14">ThrRS</shortName>
    </alternativeName>
</protein>
<dbReference type="PROSITE" id="PS50862">
    <property type="entry name" value="AA_TRNA_LIGASE_II"/>
    <property type="match status" value="1"/>
</dbReference>
<dbReference type="GO" id="GO:0005524">
    <property type="term" value="F:ATP binding"/>
    <property type="evidence" value="ECO:0007669"/>
    <property type="project" value="UniProtKB-UniRule"/>
</dbReference>
<dbReference type="InterPro" id="IPR036621">
    <property type="entry name" value="Anticodon-bd_dom_sf"/>
</dbReference>
<dbReference type="InterPro" id="IPR002314">
    <property type="entry name" value="aa-tRNA-synt_IIb"/>
</dbReference>
<evidence type="ECO:0000256" key="10">
    <source>
        <dbReference type="ARBA" id="ARBA00022884"/>
    </source>
</evidence>
<dbReference type="InterPro" id="IPR047246">
    <property type="entry name" value="ThrRS_anticodon"/>
</dbReference>
<dbReference type="Gene3D" id="3.30.930.10">
    <property type="entry name" value="Bira Bifunctional Protein, Domain 2"/>
    <property type="match status" value="1"/>
</dbReference>
<keyword evidence="10 14" id="KW-0694">RNA-binding</keyword>
<feature type="domain" description="Aminoacyl-transfer RNA synthetases class-II family profile" evidence="15">
    <location>
        <begin position="301"/>
        <end position="565"/>
    </location>
</feature>
<comment type="caution">
    <text evidence="17">The sequence shown here is derived from an EMBL/GenBank/DDBJ whole genome shotgun (WGS) entry which is preliminary data.</text>
</comment>
<evidence type="ECO:0000313" key="18">
    <source>
        <dbReference type="Proteomes" id="UP000318578"/>
    </source>
</evidence>
<feature type="binding site" evidence="14">
    <location>
        <position position="363"/>
    </location>
    <ligand>
        <name>Zn(2+)</name>
        <dbReference type="ChEBI" id="CHEBI:29105"/>
        <note>catalytic</note>
    </ligand>
</feature>
<dbReference type="OrthoDB" id="9802304at2"/>
<dbReference type="EC" id="6.1.1.3" evidence="14"/>
<evidence type="ECO:0000256" key="5">
    <source>
        <dbReference type="ARBA" id="ARBA00022598"/>
    </source>
</evidence>
<reference evidence="17 18" key="1">
    <citation type="submission" date="2019-07" db="EMBL/GenBank/DDBJ databases">
        <title>New species of Amycolatopsis and Streptomyces.</title>
        <authorList>
            <person name="Duangmal K."/>
            <person name="Teo W.F.A."/>
            <person name="Lipun K."/>
        </authorList>
    </citation>
    <scope>NUCLEOTIDE SEQUENCE [LARGE SCALE GENOMIC DNA]</scope>
    <source>
        <strain evidence="17 18">JCM 30562</strain>
    </source>
</reference>
<comment type="similarity">
    <text evidence="2 14">Belongs to the class-II aminoacyl-tRNA synthetase family.</text>
</comment>
<feature type="domain" description="TGS" evidence="16">
    <location>
        <begin position="1"/>
        <end position="67"/>
    </location>
</feature>
<evidence type="ECO:0000256" key="6">
    <source>
        <dbReference type="ARBA" id="ARBA00022723"/>
    </source>
</evidence>
<dbReference type="InterPro" id="IPR033728">
    <property type="entry name" value="ThrRS_core"/>
</dbReference>
<dbReference type="InterPro" id="IPR006195">
    <property type="entry name" value="aa-tRNA-synth_II"/>
</dbReference>